<evidence type="ECO:0000313" key="1">
    <source>
        <dbReference type="EMBL" id="CCD47728.1"/>
    </source>
</evidence>
<dbReference type="EMBL" id="FQ790287">
    <property type="protein sequence ID" value="CCD47728.1"/>
    <property type="molecule type" value="Genomic_DNA"/>
</dbReference>
<dbReference type="AlphaFoldDB" id="G2Y4Y8"/>
<accession>G2Y4Y8</accession>
<dbReference type="HOGENOM" id="CLU_3368378_0_0_1"/>
<reference evidence="2" key="1">
    <citation type="journal article" date="2011" name="PLoS Genet.">
        <title>Genomic analysis of the necrotrophic fungal pathogens Sclerotinia sclerotiorum and Botrytis cinerea.</title>
        <authorList>
            <person name="Amselem J."/>
            <person name="Cuomo C.A."/>
            <person name="van Kan J.A."/>
            <person name="Viaud M."/>
            <person name="Benito E.P."/>
            <person name="Couloux A."/>
            <person name="Coutinho P.M."/>
            <person name="de Vries R.P."/>
            <person name="Dyer P.S."/>
            <person name="Fillinger S."/>
            <person name="Fournier E."/>
            <person name="Gout L."/>
            <person name="Hahn M."/>
            <person name="Kohn L."/>
            <person name="Lapalu N."/>
            <person name="Plummer K.M."/>
            <person name="Pradier J.M."/>
            <person name="Quevillon E."/>
            <person name="Sharon A."/>
            <person name="Simon A."/>
            <person name="ten Have A."/>
            <person name="Tudzynski B."/>
            <person name="Tudzynski P."/>
            <person name="Wincker P."/>
            <person name="Andrew M."/>
            <person name="Anthouard V."/>
            <person name="Beever R.E."/>
            <person name="Beffa R."/>
            <person name="Benoit I."/>
            <person name="Bouzid O."/>
            <person name="Brault B."/>
            <person name="Chen Z."/>
            <person name="Choquer M."/>
            <person name="Collemare J."/>
            <person name="Cotton P."/>
            <person name="Danchin E.G."/>
            <person name="Da Silva C."/>
            <person name="Gautier A."/>
            <person name="Giraud C."/>
            <person name="Giraud T."/>
            <person name="Gonzalez C."/>
            <person name="Grossetete S."/>
            <person name="Guldener U."/>
            <person name="Henrissat B."/>
            <person name="Howlett B.J."/>
            <person name="Kodira C."/>
            <person name="Kretschmer M."/>
            <person name="Lappartient A."/>
            <person name="Leroch M."/>
            <person name="Levis C."/>
            <person name="Mauceli E."/>
            <person name="Neuveglise C."/>
            <person name="Oeser B."/>
            <person name="Pearson M."/>
            <person name="Poulain J."/>
            <person name="Poussereau N."/>
            <person name="Quesneville H."/>
            <person name="Rascle C."/>
            <person name="Schumacher J."/>
            <person name="Segurens B."/>
            <person name="Sexton A."/>
            <person name="Silva E."/>
            <person name="Sirven C."/>
            <person name="Soanes D.M."/>
            <person name="Talbot N.J."/>
            <person name="Templeton M."/>
            <person name="Yandava C."/>
            <person name="Yarden O."/>
            <person name="Zeng Q."/>
            <person name="Rollins J.A."/>
            <person name="Lebrun M.H."/>
            <person name="Dickman M."/>
        </authorList>
    </citation>
    <scope>NUCLEOTIDE SEQUENCE [LARGE SCALE GENOMIC DNA]</scope>
    <source>
        <strain evidence="2">T4</strain>
    </source>
</reference>
<organism evidence="1 2">
    <name type="scientific">Botryotinia fuckeliana (strain T4)</name>
    <name type="common">Noble rot fungus</name>
    <name type="synonym">Botrytis cinerea</name>
    <dbReference type="NCBI Taxonomy" id="999810"/>
    <lineage>
        <taxon>Eukaryota</taxon>
        <taxon>Fungi</taxon>
        <taxon>Dikarya</taxon>
        <taxon>Ascomycota</taxon>
        <taxon>Pezizomycotina</taxon>
        <taxon>Leotiomycetes</taxon>
        <taxon>Helotiales</taxon>
        <taxon>Sclerotiniaceae</taxon>
        <taxon>Botrytis</taxon>
    </lineage>
</organism>
<sequence>MIGGRGVNTKNQSRPLRQMLLKTCCARRKEEVQYG</sequence>
<dbReference type="Proteomes" id="UP000008177">
    <property type="component" value="Unplaced contigs"/>
</dbReference>
<evidence type="ECO:0000313" key="2">
    <source>
        <dbReference type="Proteomes" id="UP000008177"/>
    </source>
</evidence>
<proteinExistence type="predicted"/>
<name>G2Y4Y8_BOTF4</name>
<gene>
    <name evidence="1" type="ORF">BofuT4_uP037080.1</name>
</gene>
<dbReference type="InParanoid" id="G2Y4Y8"/>
<protein>
    <submittedName>
        <fullName evidence="1">Uncharacterized protein</fullName>
    </submittedName>
</protein>